<dbReference type="Gene3D" id="1.10.357.10">
    <property type="entry name" value="Tetracycline Repressor, domain 2"/>
    <property type="match status" value="1"/>
</dbReference>
<dbReference type="SUPFAM" id="SSF48498">
    <property type="entry name" value="Tetracyclin repressor-like, C-terminal domain"/>
    <property type="match status" value="1"/>
</dbReference>
<proteinExistence type="predicted"/>
<gene>
    <name evidence="2" type="primary">yttP</name>
    <name evidence="2" type="ORF">CB4_03485</name>
</gene>
<dbReference type="AlphaFoldDB" id="A0A0U5B3R6"/>
<dbReference type="OrthoDB" id="9789566at2"/>
<keyword evidence="1" id="KW-0238">DNA-binding</keyword>
<dbReference type="InterPro" id="IPR009057">
    <property type="entry name" value="Homeodomain-like_sf"/>
</dbReference>
<dbReference type="InterPro" id="IPR001647">
    <property type="entry name" value="HTH_TetR"/>
</dbReference>
<dbReference type="Pfam" id="PF17932">
    <property type="entry name" value="TetR_C_24"/>
    <property type="match status" value="1"/>
</dbReference>
<evidence type="ECO:0000313" key="3">
    <source>
        <dbReference type="Proteomes" id="UP000217696"/>
    </source>
</evidence>
<dbReference type="KEGG" id="asoc:CB4_03485"/>
<dbReference type="GO" id="GO:0000976">
    <property type="term" value="F:transcription cis-regulatory region binding"/>
    <property type="evidence" value="ECO:0007669"/>
    <property type="project" value="TreeGrafter"/>
</dbReference>
<dbReference type="GO" id="GO:0003700">
    <property type="term" value="F:DNA-binding transcription factor activity"/>
    <property type="evidence" value="ECO:0007669"/>
    <property type="project" value="TreeGrafter"/>
</dbReference>
<dbReference type="Pfam" id="PF00440">
    <property type="entry name" value="TetR_N"/>
    <property type="match status" value="1"/>
</dbReference>
<dbReference type="PROSITE" id="PS50977">
    <property type="entry name" value="HTH_TETR_2"/>
    <property type="match status" value="1"/>
</dbReference>
<dbReference type="NCBIfam" id="NF037937">
    <property type="entry name" value="septum_RefZ"/>
    <property type="match status" value="1"/>
</dbReference>
<evidence type="ECO:0000256" key="1">
    <source>
        <dbReference type="ARBA" id="ARBA00023125"/>
    </source>
</evidence>
<sequence>MKRSPKHTKQKIVDAAAALFDSQGFDRTTVRQIACAADVNVALISYYFKHKQGLLEAIMMEYYELLFARMDACKSCDEQGRMDVQLYRMIEAHIRFQSEMNQTTRLIQRELSVESMLGREVMSTYLTRLKHYFVSVLEEGMETGEFELTDVDHVIICLFAIAGFPYTYPQIVREVFYIEPLEEQFIQQTVQQVYTVVRQILTPAASSR</sequence>
<dbReference type="Proteomes" id="UP000217696">
    <property type="component" value="Chromosome"/>
</dbReference>
<accession>A0A0U5B3R6</accession>
<dbReference type="SUPFAM" id="SSF46689">
    <property type="entry name" value="Homeodomain-like"/>
    <property type="match status" value="1"/>
</dbReference>
<dbReference type="EMBL" id="AP017312">
    <property type="protein sequence ID" value="BAU29298.1"/>
    <property type="molecule type" value="Genomic_DNA"/>
</dbReference>
<protein>
    <submittedName>
        <fullName evidence="2">Putative HTH-type transcriptional regulator YttP</fullName>
    </submittedName>
</protein>
<organism evidence="2 3">
    <name type="scientific">Aneurinibacillus soli</name>
    <dbReference type="NCBI Taxonomy" id="1500254"/>
    <lineage>
        <taxon>Bacteria</taxon>
        <taxon>Bacillati</taxon>
        <taxon>Bacillota</taxon>
        <taxon>Bacilli</taxon>
        <taxon>Bacillales</taxon>
        <taxon>Paenibacillaceae</taxon>
        <taxon>Aneurinibacillus group</taxon>
        <taxon>Aneurinibacillus</taxon>
    </lineage>
</organism>
<keyword evidence="3" id="KW-1185">Reference proteome</keyword>
<name>A0A0U5B3R6_9BACL</name>
<dbReference type="InterPro" id="IPR036271">
    <property type="entry name" value="Tet_transcr_reg_TetR-rel_C_sf"/>
</dbReference>
<dbReference type="InterPro" id="IPR041490">
    <property type="entry name" value="KstR2_TetR_C"/>
</dbReference>
<dbReference type="PANTHER" id="PTHR30055:SF199">
    <property type="entry name" value="HTH-TYPE TRANSCRIPTIONAL REGULATOR YTTP-RELATED"/>
    <property type="match status" value="1"/>
</dbReference>
<evidence type="ECO:0000313" key="2">
    <source>
        <dbReference type="EMBL" id="BAU29298.1"/>
    </source>
</evidence>
<dbReference type="PANTHER" id="PTHR30055">
    <property type="entry name" value="HTH-TYPE TRANSCRIPTIONAL REGULATOR RUTR"/>
    <property type="match status" value="1"/>
</dbReference>
<dbReference type="PRINTS" id="PR00455">
    <property type="entry name" value="HTHTETR"/>
</dbReference>
<reference evidence="2 3" key="1">
    <citation type="submission" date="2015-12" db="EMBL/GenBank/DDBJ databases">
        <title>Genome sequence of Aneurinibacillus soli.</title>
        <authorList>
            <person name="Lee J.S."/>
            <person name="Lee K.C."/>
            <person name="Kim K.K."/>
            <person name="Lee B.W."/>
        </authorList>
    </citation>
    <scope>NUCLEOTIDE SEQUENCE [LARGE SCALE GENOMIC DNA]</scope>
    <source>
        <strain evidence="2 3">CB4</strain>
    </source>
</reference>
<dbReference type="InterPro" id="IPR050109">
    <property type="entry name" value="HTH-type_TetR-like_transc_reg"/>
</dbReference>
<dbReference type="RefSeq" id="WP_096466984.1">
    <property type="nucleotide sequence ID" value="NZ_AP017312.1"/>
</dbReference>